<evidence type="ECO:0000313" key="7">
    <source>
        <dbReference type="EMBL" id="MDN7123779.1"/>
    </source>
</evidence>
<proteinExistence type="predicted"/>
<accession>A0AAW7QVJ8</accession>
<feature type="transmembrane region" description="Helical" evidence="6">
    <location>
        <begin position="250"/>
        <end position="274"/>
    </location>
</feature>
<evidence type="ECO:0000313" key="10">
    <source>
        <dbReference type="Proteomes" id="UP001169492"/>
    </source>
</evidence>
<feature type="transmembrane region" description="Helical" evidence="6">
    <location>
        <begin position="41"/>
        <end position="61"/>
    </location>
</feature>
<protein>
    <submittedName>
        <fullName evidence="7">Sodium-dependent transporter</fullName>
    </submittedName>
</protein>
<dbReference type="Pfam" id="PF00209">
    <property type="entry name" value="SNF"/>
    <property type="match status" value="2"/>
</dbReference>
<evidence type="ECO:0000256" key="6">
    <source>
        <dbReference type="SAM" id="Phobius"/>
    </source>
</evidence>
<dbReference type="InterPro" id="IPR047218">
    <property type="entry name" value="YocR/YhdH-like"/>
</dbReference>
<dbReference type="EMBL" id="JAGGJC010000005">
    <property type="protein sequence ID" value="MDN7130279.1"/>
    <property type="molecule type" value="Genomic_DNA"/>
</dbReference>
<feature type="transmembrane region" description="Helical" evidence="6">
    <location>
        <begin position="216"/>
        <end position="238"/>
    </location>
</feature>
<feature type="transmembrane region" description="Helical" evidence="6">
    <location>
        <begin position="304"/>
        <end position="330"/>
    </location>
</feature>
<sequence>MSTSREHFSSKIGFILAAAGSAVGIGNLVGFPVAATKNGGGAFLIIYALFVAFICLPIMLAEMGLGRRTQHSPYSAYAELGKNAIQWRLAGWFATITPFMIAVFYMVITVWIFGYLFQTLSGNLEVIAQPEYFGHFVNDYSFVGYLIAVTLIINFILVGGVRKGIERASKILMPTLFLMLILLVIFVLTLDNAMAGVEFYLVPDFSKIDGSVINGALAQAFFSLSLGMGILITYGSYFRRNDDIVTSGKLVAITDTAVAFTAGLMTLPAIFAIYPDTNPESLSDSSVSMIFSFFPQIFMQLSDIIGYGFATVAASVFFLLAFVAAITSLVSIIEVPTSSFMEKRNVSRSTALLVMGIAITILTLLAATSFGLVPWVSHVITYAGIDKSLFDVIVDVFYETILPLNGLLICLFVRFRWKRENFAAELGEGNSNYATSFLHKYVNFAIGTFIPLILALVFANTVAAKFFGVALL</sequence>
<dbReference type="InterPro" id="IPR037272">
    <property type="entry name" value="SNS_sf"/>
</dbReference>
<keyword evidence="2" id="KW-0813">Transport</keyword>
<feature type="transmembrane region" description="Helical" evidence="6">
    <location>
        <begin position="351"/>
        <end position="376"/>
    </location>
</feature>
<evidence type="ECO:0000256" key="1">
    <source>
        <dbReference type="ARBA" id="ARBA00004141"/>
    </source>
</evidence>
<dbReference type="InterPro" id="IPR000175">
    <property type="entry name" value="Na/ntran_symport"/>
</dbReference>
<feature type="transmembrane region" description="Helical" evidence="6">
    <location>
        <begin position="396"/>
        <end position="415"/>
    </location>
</feature>
<dbReference type="NCBIfam" id="NF037979">
    <property type="entry name" value="Na_transp"/>
    <property type="match status" value="1"/>
</dbReference>
<evidence type="ECO:0000256" key="5">
    <source>
        <dbReference type="ARBA" id="ARBA00023136"/>
    </source>
</evidence>
<reference evidence="9 10" key="1">
    <citation type="submission" date="2021-03" db="EMBL/GenBank/DDBJ databases">
        <title>Pseudidiomarina terrestris, a new bacterium isolated from saline soil.</title>
        <authorList>
            <person name="Galisteo C."/>
            <person name="De La Haba R."/>
            <person name="Sanchez-Porro C."/>
            <person name="Ventosa A."/>
        </authorList>
    </citation>
    <scope>NUCLEOTIDE SEQUENCE [LARGE SCALE GENOMIC DNA]</scope>
    <source>
        <strain evidence="7 10">1APP75-32.1</strain>
        <strain evidence="9">1APR75-15</strain>
        <strain evidence="8">1ASR75-15</strain>
    </source>
</reference>
<dbReference type="AlphaFoldDB" id="A0AAW7QVJ8"/>
<evidence type="ECO:0000256" key="2">
    <source>
        <dbReference type="ARBA" id="ARBA00022448"/>
    </source>
</evidence>
<dbReference type="Proteomes" id="UP001169492">
    <property type="component" value="Unassembled WGS sequence"/>
</dbReference>
<organism evidence="7 10">
    <name type="scientific">Pseudidiomarina terrestris</name>
    <dbReference type="NCBI Taxonomy" id="2820060"/>
    <lineage>
        <taxon>Bacteria</taxon>
        <taxon>Pseudomonadati</taxon>
        <taxon>Pseudomonadota</taxon>
        <taxon>Gammaproteobacteria</taxon>
        <taxon>Alteromonadales</taxon>
        <taxon>Idiomarinaceae</taxon>
        <taxon>Pseudidiomarina</taxon>
    </lineage>
</organism>
<evidence type="ECO:0000256" key="3">
    <source>
        <dbReference type="ARBA" id="ARBA00022692"/>
    </source>
</evidence>
<dbReference type="PANTHER" id="PTHR42948:SF1">
    <property type="entry name" value="TRANSPORTER"/>
    <property type="match status" value="1"/>
</dbReference>
<dbReference type="Proteomes" id="UP001169491">
    <property type="component" value="Unassembled WGS sequence"/>
</dbReference>
<dbReference type="PROSITE" id="PS50267">
    <property type="entry name" value="NA_NEUROTRAN_SYMP_3"/>
    <property type="match status" value="1"/>
</dbReference>
<dbReference type="CDD" id="cd10336">
    <property type="entry name" value="SLC6sbd_Tyt1-Like"/>
    <property type="match status" value="1"/>
</dbReference>
<evidence type="ECO:0000313" key="9">
    <source>
        <dbReference type="Proteomes" id="UP001169491"/>
    </source>
</evidence>
<keyword evidence="9" id="KW-1185">Reference proteome</keyword>
<dbReference type="EMBL" id="JAGGJB010000002">
    <property type="protein sequence ID" value="MDN7123779.1"/>
    <property type="molecule type" value="Genomic_DNA"/>
</dbReference>
<feature type="transmembrane region" description="Helical" evidence="6">
    <location>
        <begin position="89"/>
        <end position="117"/>
    </location>
</feature>
<keyword evidence="3 6" id="KW-0812">Transmembrane</keyword>
<keyword evidence="4 6" id="KW-1133">Transmembrane helix</keyword>
<comment type="caution">
    <text evidence="7">The sequence shown here is derived from an EMBL/GenBank/DDBJ whole genome shotgun (WGS) entry which is preliminary data.</text>
</comment>
<keyword evidence="5 6" id="KW-0472">Membrane</keyword>
<feature type="transmembrane region" description="Helical" evidence="6">
    <location>
        <begin position="441"/>
        <end position="463"/>
    </location>
</feature>
<evidence type="ECO:0000313" key="8">
    <source>
        <dbReference type="EMBL" id="MDN7130279.1"/>
    </source>
</evidence>
<name>A0AAW7QVJ8_9GAMM</name>
<comment type="subcellular location">
    <subcellularLocation>
        <location evidence="1">Membrane</location>
        <topology evidence="1">Multi-pass membrane protein</topology>
    </subcellularLocation>
</comment>
<dbReference type="RefSeq" id="WP_301721650.1">
    <property type="nucleotide sequence ID" value="NZ_JAGGJB010000002.1"/>
</dbReference>
<dbReference type="PANTHER" id="PTHR42948">
    <property type="entry name" value="TRANSPORTER"/>
    <property type="match status" value="1"/>
</dbReference>
<feature type="transmembrane region" description="Helical" evidence="6">
    <location>
        <begin position="12"/>
        <end position="35"/>
    </location>
</feature>
<gene>
    <name evidence="7" type="ORF">J6I90_02700</name>
    <name evidence="8" type="ORF">J6I92_10375</name>
</gene>
<dbReference type="GO" id="GO:0016020">
    <property type="term" value="C:membrane"/>
    <property type="evidence" value="ECO:0007669"/>
    <property type="project" value="UniProtKB-SubCell"/>
</dbReference>
<feature type="transmembrane region" description="Helical" evidence="6">
    <location>
        <begin position="140"/>
        <end position="159"/>
    </location>
</feature>
<dbReference type="SUPFAM" id="SSF161070">
    <property type="entry name" value="SNF-like"/>
    <property type="match status" value="1"/>
</dbReference>
<evidence type="ECO:0000256" key="4">
    <source>
        <dbReference type="ARBA" id="ARBA00022989"/>
    </source>
</evidence>
<feature type="transmembrane region" description="Helical" evidence="6">
    <location>
        <begin position="171"/>
        <end position="190"/>
    </location>
</feature>